<gene>
    <name evidence="1" type="ORF">RON39_09380</name>
</gene>
<evidence type="ECO:0000313" key="1">
    <source>
        <dbReference type="EMBL" id="MDT9610316.1"/>
    </source>
</evidence>
<dbReference type="Proteomes" id="UP001253287">
    <property type="component" value="Unassembled WGS sequence"/>
</dbReference>
<reference evidence="1" key="1">
    <citation type="submission" date="2023-08" db="EMBL/GenBank/DDBJ databases">
        <title>Lactobacillus from the Female Urinary Tract.</title>
        <authorList>
            <person name="Stegman N."/>
            <person name="Jackson B."/>
            <person name="Steiling M."/>
            <person name="Sedano C."/>
            <person name="Wolfe A."/>
            <person name="Putonti C."/>
        </authorList>
    </citation>
    <scope>NUCLEOTIDE SEQUENCE</scope>
    <source>
        <strain evidence="1">UMB5661</strain>
    </source>
</reference>
<name>A0AAW8WQ61_9LACO</name>
<accession>A0AAW8WQ61</accession>
<sequence>MTKVELTRFRIKKGKEEKAQEWMDFLNDHHTDTVATMAGEKMYVESVFKEKNPDGYTYFYWCSVQGEGGNAVEESESYIDKKHLEYWDECIDMEYKPVDMELEESLVAPAVEKVIKEK</sequence>
<proteinExistence type="predicted"/>
<comment type="caution">
    <text evidence="1">The sequence shown here is derived from an EMBL/GenBank/DDBJ whole genome shotgun (WGS) entry which is preliminary data.</text>
</comment>
<dbReference type="EMBL" id="JAVTXN010000060">
    <property type="protein sequence ID" value="MDT9610316.1"/>
    <property type="molecule type" value="Genomic_DNA"/>
</dbReference>
<protein>
    <submittedName>
        <fullName evidence="1">DUF6176 family protein</fullName>
    </submittedName>
</protein>
<dbReference type="RefSeq" id="WP_218674547.1">
    <property type="nucleotide sequence ID" value="NZ_JAGSXU010000027.1"/>
</dbReference>
<dbReference type="InterPro" id="IPR046174">
    <property type="entry name" value="DUF6176"/>
</dbReference>
<dbReference type="AlphaFoldDB" id="A0AAW8WQ61"/>
<dbReference type="Pfam" id="PF19673">
    <property type="entry name" value="DUF6176"/>
    <property type="match status" value="1"/>
</dbReference>
<organism evidence="1 2">
    <name type="scientific">Lactobacillus crispatus</name>
    <dbReference type="NCBI Taxonomy" id="47770"/>
    <lineage>
        <taxon>Bacteria</taxon>
        <taxon>Bacillati</taxon>
        <taxon>Bacillota</taxon>
        <taxon>Bacilli</taxon>
        <taxon>Lactobacillales</taxon>
        <taxon>Lactobacillaceae</taxon>
        <taxon>Lactobacillus</taxon>
    </lineage>
</organism>
<evidence type="ECO:0000313" key="2">
    <source>
        <dbReference type="Proteomes" id="UP001253287"/>
    </source>
</evidence>